<dbReference type="Gene3D" id="3.40.630.30">
    <property type="match status" value="1"/>
</dbReference>
<reference evidence="4 5" key="1">
    <citation type="journal article" date="2015" name="Nature">
        <title>rRNA introns, odd ribosomes, and small enigmatic genomes across a large radiation of phyla.</title>
        <authorList>
            <person name="Brown C.T."/>
            <person name="Hug L.A."/>
            <person name="Thomas B.C."/>
            <person name="Sharon I."/>
            <person name="Castelle C.J."/>
            <person name="Singh A."/>
            <person name="Wilkins M.J."/>
            <person name="Williams K.H."/>
            <person name="Banfield J.F."/>
        </authorList>
    </citation>
    <scope>NUCLEOTIDE SEQUENCE [LARGE SCALE GENOMIC DNA]</scope>
</reference>
<organism evidence="4 5">
    <name type="scientific">Candidatus Collierbacteria bacterium GW2011_GWA2_42_17</name>
    <dbReference type="NCBI Taxonomy" id="1618378"/>
    <lineage>
        <taxon>Bacteria</taxon>
        <taxon>Candidatus Collieribacteriota</taxon>
    </lineage>
</organism>
<sequence>MIIRNARIEDVSRLREVKPVLDIEKINRRLEEQDGGRANFLIVEENGEIVSFVYLKFFGSDIHPDYPDIEDLFTKESERGRGFASMLIRECEKLAKERGFKKIGLAVNPDLNNSARKLYEYLGFHNVGEKPYVDAVYDGVKDWCIDMVKRLS</sequence>
<gene>
    <name evidence="4" type="ORF">UV06_C0003G0037</name>
</gene>
<evidence type="ECO:0000313" key="4">
    <source>
        <dbReference type="EMBL" id="KKS43036.1"/>
    </source>
</evidence>
<comment type="caution">
    <text evidence="4">The sequence shown here is derived from an EMBL/GenBank/DDBJ whole genome shotgun (WGS) entry which is preliminary data.</text>
</comment>
<dbReference type="PANTHER" id="PTHR43877">
    <property type="entry name" value="AMINOALKYLPHOSPHONATE N-ACETYLTRANSFERASE-RELATED-RELATED"/>
    <property type="match status" value="1"/>
</dbReference>
<accession>A0A0G1B9M5</accession>
<keyword evidence="1" id="KW-0808">Transferase</keyword>
<evidence type="ECO:0000313" key="5">
    <source>
        <dbReference type="Proteomes" id="UP000033854"/>
    </source>
</evidence>
<dbReference type="EMBL" id="LCDA01000003">
    <property type="protein sequence ID" value="KKS43036.1"/>
    <property type="molecule type" value="Genomic_DNA"/>
</dbReference>
<dbReference type="AlphaFoldDB" id="A0A0G1B9M5"/>
<dbReference type="GO" id="GO:0016747">
    <property type="term" value="F:acyltransferase activity, transferring groups other than amino-acyl groups"/>
    <property type="evidence" value="ECO:0007669"/>
    <property type="project" value="InterPro"/>
</dbReference>
<name>A0A0G1B9M5_9BACT</name>
<dbReference type="CDD" id="cd04301">
    <property type="entry name" value="NAT_SF"/>
    <property type="match status" value="1"/>
</dbReference>
<dbReference type="Pfam" id="PF00583">
    <property type="entry name" value="Acetyltransf_1"/>
    <property type="match status" value="1"/>
</dbReference>
<proteinExistence type="predicted"/>
<evidence type="ECO:0000256" key="1">
    <source>
        <dbReference type="ARBA" id="ARBA00022679"/>
    </source>
</evidence>
<dbReference type="InterPro" id="IPR050832">
    <property type="entry name" value="Bact_Acetyltransf"/>
</dbReference>
<evidence type="ECO:0000256" key="2">
    <source>
        <dbReference type="ARBA" id="ARBA00023315"/>
    </source>
</evidence>
<dbReference type="Proteomes" id="UP000033854">
    <property type="component" value="Unassembled WGS sequence"/>
</dbReference>
<protein>
    <recommendedName>
        <fullName evidence="3">N-acetyltransferase domain-containing protein</fullName>
    </recommendedName>
</protein>
<dbReference type="InterPro" id="IPR016181">
    <property type="entry name" value="Acyl_CoA_acyltransferase"/>
</dbReference>
<keyword evidence="2" id="KW-0012">Acyltransferase</keyword>
<evidence type="ECO:0000259" key="3">
    <source>
        <dbReference type="PROSITE" id="PS51186"/>
    </source>
</evidence>
<dbReference type="InterPro" id="IPR000182">
    <property type="entry name" value="GNAT_dom"/>
</dbReference>
<dbReference type="PROSITE" id="PS51186">
    <property type="entry name" value="GNAT"/>
    <property type="match status" value="1"/>
</dbReference>
<feature type="domain" description="N-acetyltransferase" evidence="3">
    <location>
        <begin position="1"/>
        <end position="152"/>
    </location>
</feature>
<dbReference type="SUPFAM" id="SSF55729">
    <property type="entry name" value="Acyl-CoA N-acyltransferases (Nat)"/>
    <property type="match status" value="1"/>
</dbReference>